<dbReference type="CDD" id="cd12148">
    <property type="entry name" value="fungal_TF_MHR"/>
    <property type="match status" value="1"/>
</dbReference>
<sequence length="564" mass="64445">MFLQFVHEQPCKTGFSELISEPKECNGALRYHDGTNPITILNETLGSAAPNQLLQEGACRSDPSTDQGGDKTNLCNAGVTYLRQEGAWTLPPQPVCNELLRLFFQSEYLCVPVFDRVKFVTEYLQQTVSMFLLQAVLASAVSYASVELLNAAGFQDHSSAQETFFTRAKLLYDFDVEKSQLRLLQGSLILSTTHVSHYMSRDYRFWISNAVCIATKMGLHRRSVRQRLHTSAGKLLRRIWWTLYTWDAVMALNGMDTIRRFYDTDHDASHLTEADWEEEIIPSNFQDLLHPFTSLEKSYMIESSRLSLIIVQFWQKFATTPLETCCNELEVAIQDWRESLPHLRIVNTLERTSITSWHLILLARSYICESIMYRMIKRSPSADKPLIQRATQMIENVMFDLDKTLEKIMSRDNGQFNSWLIPTFVSTAFALHVERVLDPTTSDFNKILATLHIQAKLEFLREMSKTWSYIGALVKIFEDAIRSANISVPLPKPQQEHGIVHISQGSPDALLPPNKQPDLGSYSWFLGLANSDMSFDFPIGSLDTTSMLDEFFSDNSHNWNSSQI</sequence>
<feature type="domain" description="Xylanolytic transcriptional activator regulatory" evidence="6">
    <location>
        <begin position="101"/>
        <end position="312"/>
    </location>
</feature>
<dbReference type="GO" id="GO:0008270">
    <property type="term" value="F:zinc ion binding"/>
    <property type="evidence" value="ECO:0007669"/>
    <property type="project" value="InterPro"/>
</dbReference>
<dbReference type="RefSeq" id="XP_046065695.1">
    <property type="nucleotide sequence ID" value="XM_046221261.1"/>
</dbReference>
<keyword evidence="3" id="KW-0238">DNA-binding</keyword>
<dbReference type="GO" id="GO:0003677">
    <property type="term" value="F:DNA binding"/>
    <property type="evidence" value="ECO:0007669"/>
    <property type="project" value="UniProtKB-KW"/>
</dbReference>
<dbReference type="PANTHER" id="PTHR47171">
    <property type="entry name" value="FARA-RELATED"/>
    <property type="match status" value="1"/>
</dbReference>
<evidence type="ECO:0000256" key="1">
    <source>
        <dbReference type="ARBA" id="ARBA00022833"/>
    </source>
</evidence>
<gene>
    <name evidence="7" type="ORF">BGW36DRAFT_433347</name>
</gene>
<accession>A0AAD4PTU9</accession>
<keyword evidence="4" id="KW-0804">Transcription</keyword>
<evidence type="ECO:0000256" key="5">
    <source>
        <dbReference type="ARBA" id="ARBA00023242"/>
    </source>
</evidence>
<dbReference type="AlphaFoldDB" id="A0AAD4PTU9"/>
<dbReference type="GeneID" id="70251548"/>
<evidence type="ECO:0000313" key="7">
    <source>
        <dbReference type="EMBL" id="KAH8689341.1"/>
    </source>
</evidence>
<keyword evidence="5" id="KW-0539">Nucleus</keyword>
<dbReference type="Pfam" id="PF04082">
    <property type="entry name" value="Fungal_trans"/>
    <property type="match status" value="1"/>
</dbReference>
<dbReference type="GO" id="GO:0006351">
    <property type="term" value="P:DNA-templated transcription"/>
    <property type="evidence" value="ECO:0007669"/>
    <property type="project" value="InterPro"/>
</dbReference>
<organism evidence="7 8">
    <name type="scientific">Talaromyces proteolyticus</name>
    <dbReference type="NCBI Taxonomy" id="1131652"/>
    <lineage>
        <taxon>Eukaryota</taxon>
        <taxon>Fungi</taxon>
        <taxon>Dikarya</taxon>
        <taxon>Ascomycota</taxon>
        <taxon>Pezizomycotina</taxon>
        <taxon>Eurotiomycetes</taxon>
        <taxon>Eurotiomycetidae</taxon>
        <taxon>Eurotiales</taxon>
        <taxon>Trichocomaceae</taxon>
        <taxon>Talaromyces</taxon>
        <taxon>Talaromyces sect. Bacilispori</taxon>
    </lineage>
</organism>
<keyword evidence="1" id="KW-0862">Zinc</keyword>
<protein>
    <recommendedName>
        <fullName evidence="6">Xylanolytic transcriptional activator regulatory domain-containing protein</fullName>
    </recommendedName>
</protein>
<evidence type="ECO:0000256" key="2">
    <source>
        <dbReference type="ARBA" id="ARBA00023015"/>
    </source>
</evidence>
<proteinExistence type="predicted"/>
<dbReference type="Proteomes" id="UP001201262">
    <property type="component" value="Unassembled WGS sequence"/>
</dbReference>
<comment type="caution">
    <text evidence="7">The sequence shown here is derived from an EMBL/GenBank/DDBJ whole genome shotgun (WGS) entry which is preliminary data.</text>
</comment>
<dbReference type="PANTHER" id="PTHR47171:SF3">
    <property type="entry name" value="FARA-RELATED"/>
    <property type="match status" value="1"/>
</dbReference>
<evidence type="ECO:0000259" key="6">
    <source>
        <dbReference type="Pfam" id="PF04082"/>
    </source>
</evidence>
<evidence type="ECO:0000256" key="3">
    <source>
        <dbReference type="ARBA" id="ARBA00023125"/>
    </source>
</evidence>
<dbReference type="EMBL" id="JAJTJA010000015">
    <property type="protein sequence ID" value="KAH8689341.1"/>
    <property type="molecule type" value="Genomic_DNA"/>
</dbReference>
<dbReference type="InterPro" id="IPR007219">
    <property type="entry name" value="XnlR_reg_dom"/>
</dbReference>
<name>A0AAD4PTU9_9EURO</name>
<dbReference type="InterPro" id="IPR052073">
    <property type="entry name" value="Amide_Lactam_Regulators"/>
</dbReference>
<evidence type="ECO:0000313" key="8">
    <source>
        <dbReference type="Proteomes" id="UP001201262"/>
    </source>
</evidence>
<reference evidence="7" key="1">
    <citation type="submission" date="2021-12" db="EMBL/GenBank/DDBJ databases">
        <title>Convergent genome expansion in fungi linked to evolution of root-endophyte symbiosis.</title>
        <authorList>
            <consortium name="DOE Joint Genome Institute"/>
            <person name="Ke Y.-H."/>
            <person name="Bonito G."/>
            <person name="Liao H.-L."/>
            <person name="Looney B."/>
            <person name="Rojas-Flechas A."/>
            <person name="Nash J."/>
            <person name="Hameed K."/>
            <person name="Schadt C."/>
            <person name="Martin F."/>
            <person name="Crous P.W."/>
            <person name="Miettinen O."/>
            <person name="Magnuson J.K."/>
            <person name="Labbe J."/>
            <person name="Jacobson D."/>
            <person name="Doktycz M.J."/>
            <person name="Veneault-Fourrey C."/>
            <person name="Kuo A."/>
            <person name="Mondo S."/>
            <person name="Calhoun S."/>
            <person name="Riley R."/>
            <person name="Ohm R."/>
            <person name="LaButti K."/>
            <person name="Andreopoulos B."/>
            <person name="Pangilinan J."/>
            <person name="Nolan M."/>
            <person name="Tritt A."/>
            <person name="Clum A."/>
            <person name="Lipzen A."/>
            <person name="Daum C."/>
            <person name="Barry K."/>
            <person name="Grigoriev I.V."/>
            <person name="Vilgalys R."/>
        </authorList>
    </citation>
    <scope>NUCLEOTIDE SEQUENCE</scope>
    <source>
        <strain evidence="7">PMI_201</strain>
    </source>
</reference>
<keyword evidence="8" id="KW-1185">Reference proteome</keyword>
<evidence type="ECO:0000256" key="4">
    <source>
        <dbReference type="ARBA" id="ARBA00023163"/>
    </source>
</evidence>
<keyword evidence="2" id="KW-0805">Transcription regulation</keyword>